<gene>
    <name evidence="1" type="ORF">I4J89_39435</name>
</gene>
<dbReference type="GO" id="GO:0032259">
    <property type="term" value="P:methylation"/>
    <property type="evidence" value="ECO:0007669"/>
    <property type="project" value="UniProtKB-KW"/>
</dbReference>
<dbReference type="EMBL" id="JADQTO010000028">
    <property type="protein sequence ID" value="MBG0567537.1"/>
    <property type="molecule type" value="Genomic_DNA"/>
</dbReference>
<name>A0A931G2B7_9ACTN</name>
<protein>
    <submittedName>
        <fullName evidence="1">SAM-dependent methyltransferase</fullName>
    </submittedName>
</protein>
<comment type="caution">
    <text evidence="1">The sequence shown here is derived from an EMBL/GenBank/DDBJ whole genome shotgun (WGS) entry which is preliminary data.</text>
</comment>
<proteinExistence type="predicted"/>
<evidence type="ECO:0000313" key="1">
    <source>
        <dbReference type="EMBL" id="MBG0567537.1"/>
    </source>
</evidence>
<evidence type="ECO:0000313" key="2">
    <source>
        <dbReference type="Proteomes" id="UP000598146"/>
    </source>
</evidence>
<dbReference type="InterPro" id="IPR029063">
    <property type="entry name" value="SAM-dependent_MTases_sf"/>
</dbReference>
<keyword evidence="1" id="KW-0489">Methyltransferase</keyword>
<dbReference type="AlphaFoldDB" id="A0A931G2B7"/>
<reference evidence="1" key="1">
    <citation type="submission" date="2020-11" db="EMBL/GenBank/DDBJ databases">
        <title>Isolation and identification of active actinomycetes.</title>
        <authorList>
            <person name="Sun X."/>
        </authorList>
    </citation>
    <scope>NUCLEOTIDE SEQUENCE</scope>
    <source>
        <strain evidence="1">NEAU-A11</strain>
    </source>
</reference>
<sequence>MSAAPVRERGVQGEPGCSRKLVELDQQLREVVGQRQVRHEQAAAGDDVLPARQRCPTQCQRLPTYPRNVAAARTRAIAASLDTVTVAEADAGDLTSYRHIVPADLVVMAGVLGNISDTDAHTTIRTLPQLRAPAATVIWTRTRRAPDLTPSVRRWLTDAGFSEQAFTAPDDVLFSVDDHRFTGTPRPLQNGKIFQFIA</sequence>
<keyword evidence="1" id="KW-0808">Transferase</keyword>
<dbReference type="Proteomes" id="UP000598146">
    <property type="component" value="Unassembled WGS sequence"/>
</dbReference>
<dbReference type="SUPFAM" id="SSF53335">
    <property type="entry name" value="S-adenosyl-L-methionine-dependent methyltransferases"/>
    <property type="match status" value="1"/>
</dbReference>
<keyword evidence="2" id="KW-1185">Reference proteome</keyword>
<organism evidence="1 2">
    <name type="scientific">Actinoplanes aureus</name>
    <dbReference type="NCBI Taxonomy" id="2792083"/>
    <lineage>
        <taxon>Bacteria</taxon>
        <taxon>Bacillati</taxon>
        <taxon>Actinomycetota</taxon>
        <taxon>Actinomycetes</taxon>
        <taxon>Micromonosporales</taxon>
        <taxon>Micromonosporaceae</taxon>
        <taxon>Actinoplanes</taxon>
    </lineage>
</organism>
<dbReference type="Gene3D" id="3.40.50.150">
    <property type="entry name" value="Vaccinia Virus protein VP39"/>
    <property type="match status" value="1"/>
</dbReference>
<dbReference type="GO" id="GO:0008168">
    <property type="term" value="F:methyltransferase activity"/>
    <property type="evidence" value="ECO:0007669"/>
    <property type="project" value="UniProtKB-KW"/>
</dbReference>
<accession>A0A931G2B7</accession>